<keyword evidence="1" id="KW-0812">Transmembrane</keyword>
<sequence length="180" mass="19355">MDRDKAWLSYVQRCRAGAWVVTGMCSGPDNEEYSCAITILSGSVAERPIGEDLVMGAARSKRRSVYLAEAAAAVLTGLSLAISSLNLRGSLVIVLGLVAGALAFLDSMLLLGSSLRLSRALRESCNPSGLQQYHILSVQVVKGRLMNEVLIKLSGGHRARIRVSRRVLSRLGLSAYLEPL</sequence>
<keyword evidence="1" id="KW-1133">Transmembrane helix</keyword>
<feature type="transmembrane region" description="Helical" evidence="1">
    <location>
        <begin position="65"/>
        <end position="85"/>
    </location>
</feature>
<reference evidence="2 3" key="1">
    <citation type="journal article" date="2010" name="Appl. Environ. Microbiol.">
        <title>The genome sequence of the crenarchaeon Acidilobus saccharovorans supports a new order, Acidilobales, and suggests an important ecological role in terrestrial acidic hot springs.</title>
        <authorList>
            <person name="Mardanov A.V."/>
            <person name="Svetlitchnyi V.A."/>
            <person name="Beletsky A.V."/>
            <person name="Prokofeva M.I."/>
            <person name="Bonch-Osmolovskaya E.A."/>
            <person name="Ravin N.V."/>
            <person name="Skryabin K.G."/>
        </authorList>
    </citation>
    <scope>NUCLEOTIDE SEQUENCE [LARGE SCALE GENOMIC DNA]</scope>
    <source>
        <strain evidence="3">DSM 16705 / JCM 18335 / VKM B-2471 / 345-15</strain>
    </source>
</reference>
<name>D9Q1Q9_ACIS3</name>
<evidence type="ECO:0000256" key="1">
    <source>
        <dbReference type="SAM" id="Phobius"/>
    </source>
</evidence>
<dbReference type="KEGG" id="asc:ASAC_0841"/>
<dbReference type="GeneID" id="9499076"/>
<gene>
    <name evidence="2" type="ordered locus">ASAC_0841</name>
</gene>
<keyword evidence="3" id="KW-1185">Reference proteome</keyword>
<keyword evidence="1" id="KW-0472">Membrane</keyword>
<dbReference type="HOGENOM" id="CLU_1492908_0_0_2"/>
<dbReference type="InParanoid" id="D9Q1Q9"/>
<proteinExistence type="predicted"/>
<dbReference type="Proteomes" id="UP000000346">
    <property type="component" value="Chromosome"/>
</dbReference>
<organism evidence="2 3">
    <name type="scientific">Acidilobus saccharovorans (strain DSM 16705 / JCM 18335 / VKM B-2471 / 345-15)</name>
    <dbReference type="NCBI Taxonomy" id="666510"/>
    <lineage>
        <taxon>Archaea</taxon>
        <taxon>Thermoproteota</taxon>
        <taxon>Thermoprotei</taxon>
        <taxon>Acidilobales</taxon>
        <taxon>Acidilobaceae</taxon>
        <taxon>Acidilobus</taxon>
    </lineage>
</organism>
<protein>
    <submittedName>
        <fullName evidence="2">Uncharacterized protein</fullName>
    </submittedName>
</protein>
<evidence type="ECO:0000313" key="3">
    <source>
        <dbReference type="Proteomes" id="UP000000346"/>
    </source>
</evidence>
<dbReference type="EMBL" id="CP001742">
    <property type="protein sequence ID" value="ADL19247.1"/>
    <property type="molecule type" value="Genomic_DNA"/>
</dbReference>
<dbReference type="RefSeq" id="WP_013266759.1">
    <property type="nucleotide sequence ID" value="NC_014374.1"/>
</dbReference>
<dbReference type="STRING" id="666510.ASAC_0841"/>
<evidence type="ECO:0000313" key="2">
    <source>
        <dbReference type="EMBL" id="ADL19247.1"/>
    </source>
</evidence>
<dbReference type="AlphaFoldDB" id="D9Q1Q9"/>
<feature type="transmembrane region" description="Helical" evidence="1">
    <location>
        <begin position="91"/>
        <end position="112"/>
    </location>
</feature>
<accession>D9Q1Q9</accession>